<evidence type="ECO:0000313" key="6">
    <source>
        <dbReference type="Proteomes" id="UP000051439"/>
    </source>
</evidence>
<gene>
    <name evidence="5" type="ORF">FC98_GL002051</name>
</gene>
<evidence type="ECO:0000256" key="1">
    <source>
        <dbReference type="ARBA" id="ARBA00007358"/>
    </source>
</evidence>
<comment type="similarity">
    <text evidence="1">Belongs to the iron-containing alcohol dehydrogenase family.</text>
</comment>
<protein>
    <submittedName>
        <fullName evidence="5">Alcohol dehydrogenase, iron-dependent</fullName>
    </submittedName>
</protein>
<dbReference type="Proteomes" id="UP000051439">
    <property type="component" value="Unassembled WGS sequence"/>
</dbReference>
<name>A0A0R1NHN7_9LACO</name>
<feature type="domain" description="Alcohol dehydrogenase iron-type/glycerol dehydrogenase GldA" evidence="3">
    <location>
        <begin position="30"/>
        <end position="186"/>
    </location>
</feature>
<dbReference type="SUPFAM" id="SSF56796">
    <property type="entry name" value="Dehydroquinate synthase-like"/>
    <property type="match status" value="1"/>
</dbReference>
<organism evidence="5 6">
    <name type="scientific">Lentilactobacillus kisonensis DSM 19906 = JCM 15041</name>
    <dbReference type="NCBI Taxonomy" id="1423766"/>
    <lineage>
        <taxon>Bacteria</taxon>
        <taxon>Bacillati</taxon>
        <taxon>Bacillota</taxon>
        <taxon>Bacilli</taxon>
        <taxon>Lactobacillales</taxon>
        <taxon>Lactobacillaceae</taxon>
        <taxon>Lentilactobacillus</taxon>
    </lineage>
</organism>
<dbReference type="EMBL" id="AZEB01000041">
    <property type="protein sequence ID" value="KRL20030.1"/>
    <property type="molecule type" value="Genomic_DNA"/>
</dbReference>
<keyword evidence="2" id="KW-0560">Oxidoreductase</keyword>
<reference evidence="5 6" key="1">
    <citation type="journal article" date="2015" name="Genome Announc.">
        <title>Expanding the biotechnology potential of lactobacilli through comparative genomics of 213 strains and associated genera.</title>
        <authorList>
            <person name="Sun Z."/>
            <person name="Harris H.M."/>
            <person name="McCann A."/>
            <person name="Guo C."/>
            <person name="Argimon S."/>
            <person name="Zhang W."/>
            <person name="Yang X."/>
            <person name="Jeffery I.B."/>
            <person name="Cooney J.C."/>
            <person name="Kagawa T.F."/>
            <person name="Liu W."/>
            <person name="Song Y."/>
            <person name="Salvetti E."/>
            <person name="Wrobel A."/>
            <person name="Rasinkangas P."/>
            <person name="Parkhill J."/>
            <person name="Rea M.C."/>
            <person name="O'Sullivan O."/>
            <person name="Ritari J."/>
            <person name="Douillard F.P."/>
            <person name="Paul Ross R."/>
            <person name="Yang R."/>
            <person name="Briner A.E."/>
            <person name="Felis G.E."/>
            <person name="de Vos W.M."/>
            <person name="Barrangou R."/>
            <person name="Klaenhammer T.R."/>
            <person name="Caufield P.W."/>
            <person name="Cui Y."/>
            <person name="Zhang H."/>
            <person name="O'Toole P.W."/>
        </authorList>
    </citation>
    <scope>NUCLEOTIDE SEQUENCE [LARGE SCALE GENOMIC DNA]</scope>
    <source>
        <strain evidence="5 6">DSM 19906</strain>
    </source>
</reference>
<dbReference type="GO" id="GO:0004022">
    <property type="term" value="F:alcohol dehydrogenase (NAD+) activity"/>
    <property type="evidence" value="ECO:0007669"/>
    <property type="project" value="TreeGrafter"/>
</dbReference>
<evidence type="ECO:0000259" key="3">
    <source>
        <dbReference type="Pfam" id="PF00465"/>
    </source>
</evidence>
<dbReference type="PATRIC" id="fig|1423766.4.peg.2128"/>
<dbReference type="Gene3D" id="1.20.1090.10">
    <property type="entry name" value="Dehydroquinate synthase-like - alpha domain"/>
    <property type="match status" value="1"/>
</dbReference>
<proteinExistence type="inferred from homology"/>
<evidence type="ECO:0000259" key="4">
    <source>
        <dbReference type="Pfam" id="PF25137"/>
    </source>
</evidence>
<accession>A0A0R1NHN7</accession>
<dbReference type="InterPro" id="IPR056798">
    <property type="entry name" value="ADH_Fe_C"/>
</dbReference>
<dbReference type="Pfam" id="PF25137">
    <property type="entry name" value="ADH_Fe_C"/>
    <property type="match status" value="1"/>
</dbReference>
<dbReference type="AlphaFoldDB" id="A0A0R1NHN7"/>
<sequence length="395" mass="42879">MYLMKGRDNLVNFKFLQKVKVVSTNHLDQTLLNILQTEGYKRPLFIMDSFLTKVQVVIDTQEKLKQQGIDFAVFDKVVSDPPTEIVDAGVAAFNQHQADSIIAIGGGSSIDVARGVNIVRINGGKIADYEGNNRAIKPCPGLIAVPTTSGTGSEMSNALVVTDKSSQKKLAILADNAVSEYAVLNPDLVLSLPKKMTIATGLDAFSHAAEGYLSKLASPITDAVCEKIMFLLYNYLPRAVEDGSDREARERVMVAAALSGWMLNNAGTNIGHSSAHILGSKYHIVHGEAVAYALPGVLKLVGPILPKKVREIGQIIGAQYPEDAPESQTTDIAIHTYKDFRDNILGLHPFSDYKIQQDDVVSNADDVLHEQFAGNTPGNLNLEKVTSFLNEFGKQ</sequence>
<comment type="caution">
    <text evidence="5">The sequence shown here is derived from an EMBL/GenBank/DDBJ whole genome shotgun (WGS) entry which is preliminary data.</text>
</comment>
<dbReference type="InterPro" id="IPR001670">
    <property type="entry name" value="ADH_Fe/GldA"/>
</dbReference>
<evidence type="ECO:0000313" key="5">
    <source>
        <dbReference type="EMBL" id="KRL20030.1"/>
    </source>
</evidence>
<dbReference type="FunFam" id="3.40.50.1970:FF:000003">
    <property type="entry name" value="Alcohol dehydrogenase, iron-containing"/>
    <property type="match status" value="1"/>
</dbReference>
<dbReference type="InterPro" id="IPR039697">
    <property type="entry name" value="Alcohol_dehydrogenase_Fe"/>
</dbReference>
<dbReference type="PANTHER" id="PTHR11496:SF102">
    <property type="entry name" value="ALCOHOL DEHYDROGENASE 4"/>
    <property type="match status" value="1"/>
</dbReference>
<dbReference type="Pfam" id="PF00465">
    <property type="entry name" value="Fe-ADH"/>
    <property type="match status" value="1"/>
</dbReference>
<dbReference type="CDD" id="cd14863">
    <property type="entry name" value="Fe-ADH-like"/>
    <property type="match status" value="1"/>
</dbReference>
<feature type="domain" description="Fe-containing alcohol dehydrogenase-like C-terminal" evidence="4">
    <location>
        <begin position="197"/>
        <end position="390"/>
    </location>
</feature>
<dbReference type="Gene3D" id="3.40.50.1970">
    <property type="match status" value="1"/>
</dbReference>
<keyword evidence="6" id="KW-1185">Reference proteome</keyword>
<dbReference type="PANTHER" id="PTHR11496">
    <property type="entry name" value="ALCOHOL DEHYDROGENASE"/>
    <property type="match status" value="1"/>
</dbReference>
<dbReference type="GO" id="GO:0046872">
    <property type="term" value="F:metal ion binding"/>
    <property type="evidence" value="ECO:0007669"/>
    <property type="project" value="InterPro"/>
</dbReference>
<evidence type="ECO:0000256" key="2">
    <source>
        <dbReference type="ARBA" id="ARBA00023002"/>
    </source>
</evidence>